<feature type="compositionally biased region" description="Polar residues" evidence="2">
    <location>
        <begin position="466"/>
        <end position="475"/>
    </location>
</feature>
<feature type="compositionally biased region" description="Basic and acidic residues" evidence="2">
    <location>
        <begin position="203"/>
        <end position="213"/>
    </location>
</feature>
<comment type="similarity">
    <text evidence="1">Belongs to the WAPL family.</text>
</comment>
<feature type="compositionally biased region" description="Low complexity" evidence="2">
    <location>
        <begin position="18"/>
        <end position="28"/>
    </location>
</feature>
<dbReference type="Gene3D" id="1.25.10.10">
    <property type="entry name" value="Leucine-rich Repeat Variant"/>
    <property type="match status" value="1"/>
</dbReference>
<organism evidence="4 5">
    <name type="scientific">Teratosphaeria nubilosa</name>
    <dbReference type="NCBI Taxonomy" id="161662"/>
    <lineage>
        <taxon>Eukaryota</taxon>
        <taxon>Fungi</taxon>
        <taxon>Dikarya</taxon>
        <taxon>Ascomycota</taxon>
        <taxon>Pezizomycotina</taxon>
        <taxon>Dothideomycetes</taxon>
        <taxon>Dothideomycetidae</taxon>
        <taxon>Mycosphaerellales</taxon>
        <taxon>Teratosphaeriaceae</taxon>
        <taxon>Teratosphaeria</taxon>
    </lineage>
</organism>
<protein>
    <recommendedName>
        <fullName evidence="3">Wings apart-like protein C-terminal domain-containing protein</fullName>
    </recommendedName>
</protein>
<proteinExistence type="inferred from homology"/>
<feature type="region of interest" description="Disordered" evidence="2">
    <location>
        <begin position="275"/>
        <end position="370"/>
    </location>
</feature>
<feature type="compositionally biased region" description="Polar residues" evidence="2">
    <location>
        <begin position="527"/>
        <end position="546"/>
    </location>
</feature>
<feature type="compositionally biased region" description="Low complexity" evidence="2">
    <location>
        <begin position="482"/>
        <end position="493"/>
    </location>
</feature>
<feature type="compositionally biased region" description="Polar residues" evidence="2">
    <location>
        <begin position="162"/>
        <end position="193"/>
    </location>
</feature>
<gene>
    <name evidence="4" type="ORF">EJ03DRAFT_193921</name>
</gene>
<evidence type="ECO:0000256" key="2">
    <source>
        <dbReference type="SAM" id="MobiDB-lite"/>
    </source>
</evidence>
<feature type="region of interest" description="Disordered" evidence="2">
    <location>
        <begin position="135"/>
        <end position="249"/>
    </location>
</feature>
<dbReference type="AlphaFoldDB" id="A0A6G1KZE4"/>
<feature type="compositionally biased region" description="Acidic residues" evidence="2">
    <location>
        <begin position="449"/>
        <end position="463"/>
    </location>
</feature>
<evidence type="ECO:0000259" key="3">
    <source>
        <dbReference type="Pfam" id="PF07814"/>
    </source>
</evidence>
<feature type="region of interest" description="Disordered" evidence="2">
    <location>
        <begin position="439"/>
        <end position="497"/>
    </location>
</feature>
<keyword evidence="5" id="KW-1185">Reference proteome</keyword>
<feature type="domain" description="Wings apart-like protein C-terminal" evidence="3">
    <location>
        <begin position="563"/>
        <end position="894"/>
    </location>
</feature>
<reference evidence="4" key="1">
    <citation type="journal article" date="2020" name="Stud. Mycol.">
        <title>101 Dothideomycetes genomes: a test case for predicting lifestyles and emergence of pathogens.</title>
        <authorList>
            <person name="Haridas S."/>
            <person name="Albert R."/>
            <person name="Binder M."/>
            <person name="Bloem J."/>
            <person name="Labutti K."/>
            <person name="Salamov A."/>
            <person name="Andreopoulos B."/>
            <person name="Baker S."/>
            <person name="Barry K."/>
            <person name="Bills G."/>
            <person name="Bluhm B."/>
            <person name="Cannon C."/>
            <person name="Castanera R."/>
            <person name="Culley D."/>
            <person name="Daum C."/>
            <person name="Ezra D."/>
            <person name="Gonzalez J."/>
            <person name="Henrissat B."/>
            <person name="Kuo A."/>
            <person name="Liang C."/>
            <person name="Lipzen A."/>
            <person name="Lutzoni F."/>
            <person name="Magnuson J."/>
            <person name="Mondo S."/>
            <person name="Nolan M."/>
            <person name="Ohm R."/>
            <person name="Pangilinan J."/>
            <person name="Park H.-J."/>
            <person name="Ramirez L."/>
            <person name="Alfaro M."/>
            <person name="Sun H."/>
            <person name="Tritt A."/>
            <person name="Yoshinaga Y."/>
            <person name="Zwiers L.-H."/>
            <person name="Turgeon B."/>
            <person name="Goodwin S."/>
            <person name="Spatafora J."/>
            <person name="Crous P."/>
            <person name="Grigoriev I."/>
        </authorList>
    </citation>
    <scope>NUCLEOTIDE SEQUENCE</scope>
    <source>
        <strain evidence="4">CBS 116005</strain>
    </source>
</reference>
<dbReference type="PANTHER" id="PTHR22100:SF13">
    <property type="entry name" value="WINGS APART-LIKE PROTEIN HOMOLOG"/>
    <property type="match status" value="1"/>
</dbReference>
<dbReference type="Proteomes" id="UP000799436">
    <property type="component" value="Unassembled WGS sequence"/>
</dbReference>
<accession>A0A6G1KZE4</accession>
<evidence type="ECO:0000256" key="1">
    <source>
        <dbReference type="ARBA" id="ARBA00006854"/>
    </source>
</evidence>
<name>A0A6G1KZE4_9PEZI</name>
<dbReference type="InterPro" id="IPR011989">
    <property type="entry name" value="ARM-like"/>
</dbReference>
<dbReference type="OrthoDB" id="78088at2759"/>
<feature type="compositionally biased region" description="Low complexity" evidence="2">
    <location>
        <begin position="326"/>
        <end position="342"/>
    </location>
</feature>
<feature type="region of interest" description="Disordered" evidence="2">
    <location>
        <begin position="525"/>
        <end position="560"/>
    </location>
</feature>
<dbReference type="Pfam" id="PF07814">
    <property type="entry name" value="WAPL"/>
    <property type="match status" value="1"/>
</dbReference>
<evidence type="ECO:0000313" key="5">
    <source>
        <dbReference type="Proteomes" id="UP000799436"/>
    </source>
</evidence>
<dbReference type="EMBL" id="ML995880">
    <property type="protein sequence ID" value="KAF2765945.1"/>
    <property type="molecule type" value="Genomic_DNA"/>
</dbReference>
<feature type="compositionally biased region" description="Basic residues" evidence="2">
    <location>
        <begin position="298"/>
        <end position="312"/>
    </location>
</feature>
<dbReference type="InterPro" id="IPR022771">
    <property type="entry name" value="WAPL_C"/>
</dbReference>
<feature type="region of interest" description="Disordered" evidence="2">
    <location>
        <begin position="1"/>
        <end position="31"/>
    </location>
</feature>
<evidence type="ECO:0000313" key="4">
    <source>
        <dbReference type="EMBL" id="KAF2765945.1"/>
    </source>
</evidence>
<dbReference type="InterPro" id="IPR039874">
    <property type="entry name" value="WAPL"/>
</dbReference>
<dbReference type="PANTHER" id="PTHR22100">
    <property type="entry name" value="WINGS APART-LIKE PROTEIN HOMOLOG"/>
    <property type="match status" value="1"/>
</dbReference>
<feature type="compositionally biased region" description="Polar residues" evidence="2">
    <location>
        <begin position="358"/>
        <end position="370"/>
    </location>
</feature>
<sequence length="1021" mass="111281">MTTMYTSRLDRPKKVVRYGKSSSRSSYSTKHVDSWIEDDARVSQPVPSRPTVKETYPVNKRETAARAVDKADVAVEAKKATLKRVTAQDTRRDAWDVPSDDEVREDFELRRPALPTLKSSRKLVNDNMLQQETLAPWERGVKQQKRAADYSAGTRKSIASGPEQSNKPEQSPPNVVSYISPSINERQPISESSLPAPRRRQPARLDEPQRQESAKSPPVAAKRAGAMDDAHRSTKRARKSPAPVLTPKDVAMDTPACALAVDTAPKGQSDIFDFPAHEDGEPTLPSVIAPTPKPSTKNPRRGKLVSARRPRTVKGSSAPARLSDMLPVDTDSTDTPSLSPSVMASPPSTPARGMTPARSPSSQHSASKIMTPKQAQLWNQLLPSDPPAPTPSDLAIQNQSLAGRRKPAVAVAPPKLTLARSVSDVPELHRRRTRLVDRLKAAASSSDAESSDDSDIEMEDDRNEEATTQQTTTIPSKDEPASQSQLPTQSQSQGAARVTYARARSYFQEDSLDDVLFNLQPAETPFRPQTFQRQPSKTGASQSQKSAFDLEDSDDEQSRSGLRTIHELRAAGRNDRFTQDTAALLEDIADHVVSARPRRRSALTELALKLGDKAYVEQFVSQGFEHNLVAELSAPADQIADAALAAAIATLLASEPQQHIIPTIADAGMVDWAAKLLSFRISLANMSKDRKFNMSKASQSDLAKSAEKMRMSTVLWEQTPPSTLSPRFIALRLFDLLLSALRKSGDHSDIVDESGLRGIVSNVQSADVDSAERGLIISVLESLSTSAPSLNWPVPVVEAVTAAVQGAMQTESQTAADRHTAFLAFRLTLNLTNNNARNCTYFASDELVANLIVTIKDGFNSLNDTTTDAEHRAINMDLLVLAMGIMINLAEHCPAARQHAISKTAQPSMAALLDIFTAAQEGLEEAESLDASQTNVAFGYLAVMLANLCMDNDVREFICERLPGKNLDLLVSAVEEFVRHHQRVDALGLGMDGVEGREVWGAFTEKLKAVLGRLKIVAGQQ</sequence>